<dbReference type="Gene3D" id="3.10.690.10">
    <property type="entry name" value="Bifunctional nuclease domain"/>
    <property type="match status" value="1"/>
</dbReference>
<proteinExistence type="predicted"/>
<dbReference type="SUPFAM" id="SSF103256">
    <property type="entry name" value="Hypothetical protein TM0160"/>
    <property type="match status" value="1"/>
</dbReference>
<name>Q5CBM7_9THEM</name>
<organism evidence="2">
    <name type="scientific">Thermotoga petrophila</name>
    <dbReference type="NCBI Taxonomy" id="93929"/>
    <lineage>
        <taxon>Bacteria</taxon>
        <taxon>Thermotogati</taxon>
        <taxon>Thermotogota</taxon>
        <taxon>Thermotogae</taxon>
        <taxon>Thermotogales</taxon>
        <taxon>Thermotogaceae</taxon>
        <taxon>Thermotoga</taxon>
    </lineage>
</organism>
<dbReference type="Pfam" id="PF02577">
    <property type="entry name" value="BFN_dom"/>
    <property type="match status" value="1"/>
</dbReference>
<dbReference type="GO" id="GO:0004518">
    <property type="term" value="F:nuclease activity"/>
    <property type="evidence" value="ECO:0007669"/>
    <property type="project" value="InterPro"/>
</dbReference>
<dbReference type="PANTHER" id="PTHR15160">
    <property type="entry name" value="VON HIPPEL-LINDAU PROTEIN"/>
    <property type="match status" value="1"/>
</dbReference>
<dbReference type="InterPro" id="IPR036104">
    <property type="entry name" value="BFN_sf"/>
</dbReference>
<feature type="domain" description="BFN" evidence="1">
    <location>
        <begin position="54"/>
        <end position="194"/>
    </location>
</feature>
<sequence length="234" mass="26683">MRIRRCKVDGQFFHVLFPLSNRILQELVGSFFVLKFSCKIKSGAECFRKEGTVLRKAWVKTLALDRVSNTPVVILGIEGTNRVLPIWIGACEGHALALAMEKMEFPRPLTHDLLLSVLESLEARVDKVIIHSLKDNTFYATLVIRDLTYTDEEDEEAALIDIDSRPSDAIILAVKTGAPIFVSDNLVEKHSIELEVNETQDEEEEFKKFVENLNIDTFKQMIEKKREEDEEGES</sequence>
<accession>Q5CBM7</accession>
<dbReference type="EMBL" id="AJ872268">
    <property type="protein sequence ID" value="CAI44276.1"/>
    <property type="molecule type" value="Genomic_DNA"/>
</dbReference>
<dbReference type="PROSITE" id="PS51658">
    <property type="entry name" value="BFN"/>
    <property type="match status" value="1"/>
</dbReference>
<dbReference type="AlphaFoldDB" id="Q5CBM7"/>
<dbReference type="PANTHER" id="PTHR15160:SF1">
    <property type="entry name" value="VON HIPPEL-LINDAU DISEASE TUMOR SUPPRESSOR"/>
    <property type="match status" value="1"/>
</dbReference>
<protein>
    <recommendedName>
        <fullName evidence="1">BFN domain-containing protein</fullName>
    </recommendedName>
</protein>
<evidence type="ECO:0000259" key="1">
    <source>
        <dbReference type="PROSITE" id="PS51658"/>
    </source>
</evidence>
<reference evidence="2" key="1">
    <citation type="journal article" date="2006" name="Genetics">
        <title>Recombination in Thermotoga: implications for species concepts and biogeography.</title>
        <authorList>
            <person name="Nesbo C.L."/>
            <person name="Dlutek M."/>
            <person name="Doolittle F.W."/>
        </authorList>
    </citation>
    <scope>NUCLEOTIDE SEQUENCE</scope>
    <source>
        <strain evidence="2">RKU10</strain>
    </source>
</reference>
<evidence type="ECO:0000313" key="2">
    <source>
        <dbReference type="EMBL" id="CAI44276.1"/>
    </source>
</evidence>
<dbReference type="InterPro" id="IPR003729">
    <property type="entry name" value="Bi_nuclease_dom"/>
</dbReference>